<dbReference type="PANTHER" id="PTHR10302">
    <property type="entry name" value="SINGLE-STRANDED DNA-BINDING PROTEIN"/>
    <property type="match status" value="1"/>
</dbReference>
<evidence type="ECO:0000313" key="5">
    <source>
        <dbReference type="Proteomes" id="UP001204144"/>
    </source>
</evidence>
<sequence>MNSVKLIGNVGAEVNVMKFETGKKASFSLATTDSYKDKNNQEVKSTAWHNVIAWGKIADVCEALISKGKSVSVEGKLVYRNYTNSQNQKVYVTEIQAFKVEEYVYEKK</sequence>
<protein>
    <recommendedName>
        <fullName evidence="2 3">Single-stranded DNA-binding protein</fullName>
        <shortName evidence="2">SSB</shortName>
    </recommendedName>
</protein>
<dbReference type="PROSITE" id="PS50935">
    <property type="entry name" value="SSB"/>
    <property type="match status" value="1"/>
</dbReference>
<dbReference type="InterPro" id="IPR011344">
    <property type="entry name" value="ssDNA-bd"/>
</dbReference>
<keyword evidence="1 2" id="KW-0238">DNA-binding</keyword>
<evidence type="ECO:0000256" key="3">
    <source>
        <dbReference type="PIRNR" id="PIRNR002070"/>
    </source>
</evidence>
<comment type="caution">
    <text evidence="4">The sequence shown here is derived from an EMBL/GenBank/DDBJ whole genome shotgun (WGS) entry which is preliminary data.</text>
</comment>
<evidence type="ECO:0000256" key="2">
    <source>
        <dbReference type="HAMAP-Rule" id="MF_00984"/>
    </source>
</evidence>
<proteinExistence type="inferred from homology"/>
<dbReference type="PANTHER" id="PTHR10302:SF0">
    <property type="entry name" value="SINGLE-STRANDED DNA-BINDING PROTEIN, MITOCHONDRIAL"/>
    <property type="match status" value="1"/>
</dbReference>
<reference evidence="4 5" key="1">
    <citation type="submission" date="2018-11" db="EMBL/GenBank/DDBJ databases">
        <title>Novel bacteria species description.</title>
        <authorList>
            <person name="Han J.-H."/>
        </authorList>
    </citation>
    <scope>NUCLEOTIDE SEQUENCE [LARGE SCALE GENOMIC DNA]</scope>
    <source>
        <strain evidence="4 5">KCTC23259</strain>
    </source>
</reference>
<dbReference type="CDD" id="cd04496">
    <property type="entry name" value="SSB_OBF"/>
    <property type="match status" value="1"/>
</dbReference>
<dbReference type="GO" id="GO:0006260">
    <property type="term" value="P:DNA replication"/>
    <property type="evidence" value="ECO:0007669"/>
    <property type="project" value="InterPro"/>
</dbReference>
<organism evidence="4 5">
    <name type="scientific">Lacihabitans soyangensis</name>
    <dbReference type="NCBI Taxonomy" id="869394"/>
    <lineage>
        <taxon>Bacteria</taxon>
        <taxon>Pseudomonadati</taxon>
        <taxon>Bacteroidota</taxon>
        <taxon>Cytophagia</taxon>
        <taxon>Cytophagales</taxon>
        <taxon>Leadbetterellaceae</taxon>
        <taxon>Lacihabitans</taxon>
    </lineage>
</organism>
<dbReference type="HAMAP" id="MF_00984">
    <property type="entry name" value="SSB"/>
    <property type="match status" value="1"/>
</dbReference>
<dbReference type="Proteomes" id="UP001204144">
    <property type="component" value="Unassembled WGS sequence"/>
</dbReference>
<dbReference type="InterPro" id="IPR012340">
    <property type="entry name" value="NA-bd_OB-fold"/>
</dbReference>
<dbReference type="EMBL" id="RJUF01000001">
    <property type="protein sequence ID" value="MCP9761367.1"/>
    <property type="molecule type" value="Genomic_DNA"/>
</dbReference>
<dbReference type="Gene3D" id="2.40.50.140">
    <property type="entry name" value="Nucleic acid-binding proteins"/>
    <property type="match status" value="1"/>
</dbReference>
<dbReference type="AlphaFoldDB" id="A0AAE3GYH4"/>
<dbReference type="GO" id="GO:0003697">
    <property type="term" value="F:single-stranded DNA binding"/>
    <property type="evidence" value="ECO:0007669"/>
    <property type="project" value="UniProtKB-UniRule"/>
</dbReference>
<comment type="caution">
    <text evidence="2">Lacks conserved residue(s) required for the propagation of feature annotation.</text>
</comment>
<evidence type="ECO:0000313" key="4">
    <source>
        <dbReference type="EMBL" id="MCP9761367.1"/>
    </source>
</evidence>
<gene>
    <name evidence="4" type="primary">ssb</name>
    <name evidence="4" type="ORF">EGI31_00260</name>
</gene>
<dbReference type="RefSeq" id="WP_255035100.1">
    <property type="nucleotide sequence ID" value="NZ_RJUF01000001.1"/>
</dbReference>
<evidence type="ECO:0000256" key="1">
    <source>
        <dbReference type="ARBA" id="ARBA00023125"/>
    </source>
</evidence>
<comment type="subunit">
    <text evidence="2">Homotetramer.</text>
</comment>
<dbReference type="InterPro" id="IPR000424">
    <property type="entry name" value="Primosome_PriB/ssb"/>
</dbReference>
<dbReference type="NCBIfam" id="TIGR00621">
    <property type="entry name" value="ssb"/>
    <property type="match status" value="1"/>
</dbReference>
<name>A0AAE3GYH4_9BACT</name>
<dbReference type="GO" id="GO:0009295">
    <property type="term" value="C:nucleoid"/>
    <property type="evidence" value="ECO:0007669"/>
    <property type="project" value="TreeGrafter"/>
</dbReference>
<dbReference type="Pfam" id="PF00436">
    <property type="entry name" value="SSB"/>
    <property type="match status" value="1"/>
</dbReference>
<accession>A0AAE3GYH4</accession>
<dbReference type="PIRSF" id="PIRSF002070">
    <property type="entry name" value="SSB"/>
    <property type="match status" value="1"/>
</dbReference>
<keyword evidence="5" id="KW-1185">Reference proteome</keyword>
<dbReference type="SUPFAM" id="SSF50249">
    <property type="entry name" value="Nucleic acid-binding proteins"/>
    <property type="match status" value="1"/>
</dbReference>